<sequence length="273" mass="29235">MRWGCKVALAAVLACFAMAPVMPGVSEAASFTFSAAGKTAYDKMNAATEPTLRAKIVSQQESLVSLEAKGDRTDAATAALHDRNELQLKAAKQRIKDIDAADIARLDGQVKAAQAKYKPLFDGYTALNKRIEAARKLKNKDLNAALKLQADIMKVTVQLARDDIRAKQDKLKLAKSAAAAKSKRAKEPLASIDGLKTRIQAEKRAASSAKQAGRTLWSSFNASAKKNAPRDASATLASLLKIAGQINDAKQNQYALEQKISEAIARALSLAEA</sequence>
<dbReference type="Proteomes" id="UP001153404">
    <property type="component" value="Unassembled WGS sequence"/>
</dbReference>
<dbReference type="EMBL" id="JAPDIA010000003">
    <property type="protein sequence ID" value="MDG0809653.1"/>
    <property type="molecule type" value="Genomic_DNA"/>
</dbReference>
<organism evidence="2 3">
    <name type="scientific">Cohnella rhizosphaerae</name>
    <dbReference type="NCBI Taxonomy" id="1457232"/>
    <lineage>
        <taxon>Bacteria</taxon>
        <taxon>Bacillati</taxon>
        <taxon>Bacillota</taxon>
        <taxon>Bacilli</taxon>
        <taxon>Bacillales</taxon>
        <taxon>Paenibacillaceae</taxon>
        <taxon>Cohnella</taxon>
    </lineage>
</organism>
<feature type="signal peptide" evidence="1">
    <location>
        <begin position="1"/>
        <end position="19"/>
    </location>
</feature>
<evidence type="ECO:0000313" key="2">
    <source>
        <dbReference type="EMBL" id="MDG0809653.1"/>
    </source>
</evidence>
<evidence type="ECO:0000256" key="1">
    <source>
        <dbReference type="SAM" id="SignalP"/>
    </source>
</evidence>
<evidence type="ECO:0000313" key="3">
    <source>
        <dbReference type="Proteomes" id="UP001153404"/>
    </source>
</evidence>
<reference evidence="2" key="1">
    <citation type="submission" date="2022-10" db="EMBL/GenBank/DDBJ databases">
        <title>Comparative genomic analysis of Cohnella hashimotonis sp. nov., isolated from the International Space Station.</title>
        <authorList>
            <person name="Simpson A."/>
            <person name="Venkateswaran K."/>
        </authorList>
    </citation>
    <scope>NUCLEOTIDE SEQUENCE</scope>
    <source>
        <strain evidence="2">DSM 28161</strain>
    </source>
</reference>
<protein>
    <submittedName>
        <fullName evidence="2">Uncharacterized protein</fullName>
    </submittedName>
</protein>
<gene>
    <name evidence="2" type="ORF">OMP40_10070</name>
</gene>
<feature type="chain" id="PRO_5040746507" evidence="1">
    <location>
        <begin position="20"/>
        <end position="273"/>
    </location>
</feature>
<dbReference type="AlphaFoldDB" id="A0A9X4QST5"/>
<dbReference type="RefSeq" id="WP_277531083.1">
    <property type="nucleotide sequence ID" value="NZ_JAPDIA010000003.1"/>
</dbReference>
<accession>A0A9X4QST5</accession>
<keyword evidence="1" id="KW-0732">Signal</keyword>
<name>A0A9X4QST5_9BACL</name>
<comment type="caution">
    <text evidence="2">The sequence shown here is derived from an EMBL/GenBank/DDBJ whole genome shotgun (WGS) entry which is preliminary data.</text>
</comment>
<proteinExistence type="predicted"/>
<keyword evidence="3" id="KW-1185">Reference proteome</keyword>